<evidence type="ECO:0000256" key="3">
    <source>
        <dbReference type="ARBA" id="ARBA00022692"/>
    </source>
</evidence>
<dbReference type="InterPro" id="IPR023081">
    <property type="entry name" value="Cell_div_FtsB"/>
</dbReference>
<dbReference type="RefSeq" id="WP_077712837.1">
    <property type="nucleotide sequence ID" value="NZ_CP019698.1"/>
</dbReference>
<accession>A0A1S6ISW8</accession>
<reference evidence="10 11" key="1">
    <citation type="journal article" date="2016" name="Int. J. Syst. Evol. Microbiol.">
        <title>Desulfotomaculum ferrireducens sp. nov., a moderately thermophilic sulfate-reducing and dissimilatory Fe(III)-reducing bacterium isolated from compost.</title>
        <authorList>
            <person name="Yang G."/>
            <person name="Guo J."/>
            <person name="Zhuang L."/>
            <person name="Yuan Y."/>
            <person name="Zhou S."/>
        </authorList>
    </citation>
    <scope>NUCLEOTIDE SEQUENCE [LARGE SCALE GENOMIC DNA]</scope>
    <source>
        <strain evidence="10 11">GSS09</strain>
    </source>
</reference>
<dbReference type="OrthoDB" id="9815382at2"/>
<feature type="region of interest" description="Disordered" evidence="8">
    <location>
        <begin position="115"/>
        <end position="141"/>
    </location>
</feature>
<feature type="compositionally biased region" description="Low complexity" evidence="8">
    <location>
        <begin position="126"/>
        <end position="136"/>
    </location>
</feature>
<protein>
    <submittedName>
        <fullName evidence="10">Septum formation inhibitor</fullName>
    </submittedName>
</protein>
<evidence type="ECO:0000313" key="11">
    <source>
        <dbReference type="Proteomes" id="UP000189464"/>
    </source>
</evidence>
<keyword evidence="6" id="KW-0131">Cell cycle</keyword>
<dbReference type="Proteomes" id="UP000189464">
    <property type="component" value="Chromosome"/>
</dbReference>
<dbReference type="GO" id="GO:0043093">
    <property type="term" value="P:FtsZ-dependent cytokinesis"/>
    <property type="evidence" value="ECO:0007669"/>
    <property type="project" value="TreeGrafter"/>
</dbReference>
<dbReference type="STRING" id="1833852.B0537_01365"/>
<feature type="region of interest" description="Disordered" evidence="8">
    <location>
        <begin position="1"/>
        <end position="25"/>
    </location>
</feature>
<evidence type="ECO:0000256" key="8">
    <source>
        <dbReference type="SAM" id="MobiDB-lite"/>
    </source>
</evidence>
<keyword evidence="2" id="KW-0132">Cell division</keyword>
<feature type="transmembrane region" description="Helical" evidence="9">
    <location>
        <begin position="34"/>
        <end position="51"/>
    </location>
</feature>
<dbReference type="Pfam" id="PF04977">
    <property type="entry name" value="DivIC"/>
    <property type="match status" value="1"/>
</dbReference>
<keyword evidence="4 9" id="KW-1133">Transmembrane helix</keyword>
<organism evidence="10 11">
    <name type="scientific">Desulforamulus ferrireducens</name>
    <dbReference type="NCBI Taxonomy" id="1833852"/>
    <lineage>
        <taxon>Bacteria</taxon>
        <taxon>Bacillati</taxon>
        <taxon>Bacillota</taxon>
        <taxon>Clostridia</taxon>
        <taxon>Eubacteriales</taxon>
        <taxon>Peptococcaceae</taxon>
        <taxon>Desulforamulus</taxon>
    </lineage>
</organism>
<evidence type="ECO:0000256" key="2">
    <source>
        <dbReference type="ARBA" id="ARBA00022618"/>
    </source>
</evidence>
<dbReference type="AlphaFoldDB" id="A0A1S6ISW8"/>
<evidence type="ECO:0000313" key="10">
    <source>
        <dbReference type="EMBL" id="AQS57871.1"/>
    </source>
</evidence>
<keyword evidence="11" id="KW-1185">Reference proteome</keyword>
<gene>
    <name evidence="10" type="ORF">B0537_01365</name>
</gene>
<dbReference type="PANTHER" id="PTHR37485:SF1">
    <property type="entry name" value="CELL DIVISION PROTEIN FTSB"/>
    <property type="match status" value="1"/>
</dbReference>
<dbReference type="PANTHER" id="PTHR37485">
    <property type="entry name" value="CELL DIVISION PROTEIN FTSB"/>
    <property type="match status" value="1"/>
</dbReference>
<keyword evidence="3 9" id="KW-0812">Transmembrane</keyword>
<dbReference type="InterPro" id="IPR007060">
    <property type="entry name" value="FtsL/DivIC"/>
</dbReference>
<keyword evidence="1" id="KW-1003">Cell membrane</keyword>
<keyword evidence="5 9" id="KW-0472">Membrane</keyword>
<evidence type="ECO:0000256" key="6">
    <source>
        <dbReference type="ARBA" id="ARBA00023306"/>
    </source>
</evidence>
<dbReference type="EMBL" id="CP019698">
    <property type="protein sequence ID" value="AQS57871.1"/>
    <property type="molecule type" value="Genomic_DNA"/>
</dbReference>
<evidence type="ECO:0000256" key="1">
    <source>
        <dbReference type="ARBA" id="ARBA00022475"/>
    </source>
</evidence>
<proteinExistence type="predicted"/>
<evidence type="ECO:0000256" key="7">
    <source>
        <dbReference type="SAM" id="Coils"/>
    </source>
</evidence>
<feature type="coiled-coil region" evidence="7">
    <location>
        <begin position="57"/>
        <end position="91"/>
    </location>
</feature>
<evidence type="ECO:0000256" key="9">
    <source>
        <dbReference type="SAM" id="Phobius"/>
    </source>
</evidence>
<evidence type="ECO:0000256" key="4">
    <source>
        <dbReference type="ARBA" id="ARBA00022989"/>
    </source>
</evidence>
<evidence type="ECO:0000256" key="5">
    <source>
        <dbReference type="ARBA" id="ARBA00023136"/>
    </source>
</evidence>
<name>A0A1S6ISW8_9FIRM</name>
<sequence length="149" mass="16783">MISTGKSKVTELKLHRQRKERATGLRSGRGNNKLLLLVALLVVGYIMFSLTSQFSRLHAMQAKVNTLQNQIEEIEKRNTALREQIKQIKSDAYIEQVAREQLGLVKPGETLVVPANAQPGEEAKEQAPQQSPQQPAGEGFRIRYNNIYD</sequence>
<dbReference type="KEGG" id="dfg:B0537_01365"/>
<keyword evidence="7" id="KW-0175">Coiled coil</keyword>
<dbReference type="GO" id="GO:0030428">
    <property type="term" value="C:cell septum"/>
    <property type="evidence" value="ECO:0007669"/>
    <property type="project" value="TreeGrafter"/>
</dbReference>